<sequence length="108" mass="11581">MSALGSKLRRLEGGKVAFKCPGCNQAHHVTVDGSRGWTFNGDGDRPTFSPSVLVRTGSAVDPTFVDEPGDPPTVCHSFVTDGQIRFLNDCTHPLAGQTVDLPDWQVVT</sequence>
<keyword evidence="1" id="KW-0560">Oxidoreductase</keyword>
<dbReference type="GO" id="GO:0004497">
    <property type="term" value="F:monooxygenase activity"/>
    <property type="evidence" value="ECO:0007669"/>
    <property type="project" value="UniProtKB-KW"/>
</dbReference>
<name>A0A9Q2NRP9_9RHOB</name>
<dbReference type="InterPro" id="IPR045384">
    <property type="entry name" value="DUF6527"/>
</dbReference>
<comment type="caution">
    <text evidence="1">The sequence shown here is derived from an EMBL/GenBank/DDBJ whole genome shotgun (WGS) entry which is preliminary data.</text>
</comment>
<evidence type="ECO:0000313" key="2">
    <source>
        <dbReference type="Proteomes" id="UP000809337"/>
    </source>
</evidence>
<dbReference type="AlphaFoldDB" id="A0A9Q2NRP9"/>
<keyword evidence="1" id="KW-0503">Monooxygenase</keyword>
<proteinExistence type="predicted"/>
<reference evidence="1" key="1">
    <citation type="submission" date="2021-01" db="EMBL/GenBank/DDBJ databases">
        <title>Diatom-associated Roseobacters Show Island Model of Population Structure.</title>
        <authorList>
            <person name="Qu L."/>
            <person name="Feng X."/>
            <person name="Chen Y."/>
            <person name="Li L."/>
            <person name="Wang X."/>
            <person name="Hu Z."/>
            <person name="Wang H."/>
            <person name="Luo H."/>
        </authorList>
    </citation>
    <scope>NUCLEOTIDE SEQUENCE</scope>
    <source>
        <strain evidence="1">SM26-45</strain>
    </source>
</reference>
<dbReference type="RefSeq" id="WP_231035424.1">
    <property type="nucleotide sequence ID" value="NZ_JAJNGX010000016.1"/>
</dbReference>
<dbReference type="Proteomes" id="UP000809337">
    <property type="component" value="Unassembled WGS sequence"/>
</dbReference>
<gene>
    <name evidence="1" type="ORF">JQX14_18200</name>
</gene>
<dbReference type="Pfam" id="PF20137">
    <property type="entry name" value="BubE"/>
    <property type="match status" value="1"/>
</dbReference>
<dbReference type="EMBL" id="JAFBWN010000016">
    <property type="protein sequence ID" value="MBM2356488.1"/>
    <property type="molecule type" value="Genomic_DNA"/>
</dbReference>
<protein>
    <submittedName>
        <fullName evidence="1">Ammonia monooxygenase</fullName>
    </submittedName>
</protein>
<accession>A0A9Q2NRP9</accession>
<evidence type="ECO:0000313" key="1">
    <source>
        <dbReference type="EMBL" id="MBM2356488.1"/>
    </source>
</evidence>
<organism evidence="1 2">
    <name type="scientific">Pseudosulfitobacter pseudonitzschiae</name>
    <dbReference type="NCBI Taxonomy" id="1402135"/>
    <lineage>
        <taxon>Bacteria</taxon>
        <taxon>Pseudomonadati</taxon>
        <taxon>Pseudomonadota</taxon>
        <taxon>Alphaproteobacteria</taxon>
        <taxon>Rhodobacterales</taxon>
        <taxon>Roseobacteraceae</taxon>
        <taxon>Pseudosulfitobacter</taxon>
    </lineage>
</organism>